<sequence>MDMIFDGFQVTIIGLAIFMVNHVIHNEFAHWLEGSMFVASFLLFAIASAYYPNEA</sequence>
<feature type="transmembrane region" description="Helical" evidence="1">
    <location>
        <begin position="30"/>
        <end position="51"/>
    </location>
</feature>
<keyword evidence="3" id="KW-0378">Hydrolase</keyword>
<evidence type="ECO:0000313" key="2">
    <source>
        <dbReference type="EMBL" id="KAJ6439101.1"/>
    </source>
</evidence>
<proteinExistence type="predicted"/>
<reference evidence="3" key="1">
    <citation type="submission" date="2023-01" db="EMBL/GenBank/DDBJ databases">
        <title>The growth and conidiation of Purpureocillium lavendulum are regulated by nitrogen source and histone H3K14 acetylation.</title>
        <authorList>
            <person name="Tang P."/>
            <person name="Han J."/>
            <person name="Zhang C."/>
            <person name="Tang P."/>
            <person name="Qi F."/>
            <person name="Zhang K."/>
            <person name="Liang L."/>
        </authorList>
    </citation>
    <scope>NUCLEOTIDE SEQUENCE</scope>
    <source>
        <strain evidence="3">YMF1.00683</strain>
    </source>
</reference>
<comment type="caution">
    <text evidence="3">The sequence shown here is derived from an EMBL/GenBank/DDBJ whole genome shotgun (WGS) entry which is preliminary data.</text>
</comment>
<evidence type="ECO:0000313" key="4">
    <source>
        <dbReference type="Proteomes" id="UP001163105"/>
    </source>
</evidence>
<dbReference type="Proteomes" id="UP001163105">
    <property type="component" value="Unassembled WGS sequence"/>
</dbReference>
<evidence type="ECO:0000256" key="1">
    <source>
        <dbReference type="SAM" id="Phobius"/>
    </source>
</evidence>
<feature type="transmembrane region" description="Helical" evidence="1">
    <location>
        <begin position="7"/>
        <end position="24"/>
    </location>
</feature>
<keyword evidence="1" id="KW-0812">Transmembrane</keyword>
<dbReference type="GO" id="GO:0004519">
    <property type="term" value="F:endonuclease activity"/>
    <property type="evidence" value="ECO:0007669"/>
    <property type="project" value="UniProtKB-KW"/>
</dbReference>
<accession>A0AB34FI62</accession>
<evidence type="ECO:0000313" key="3">
    <source>
        <dbReference type="EMBL" id="KAJ6439153.1"/>
    </source>
</evidence>
<dbReference type="EMBL" id="JAQHRD010000007">
    <property type="protein sequence ID" value="KAJ6439153.1"/>
    <property type="molecule type" value="Genomic_DNA"/>
</dbReference>
<gene>
    <name evidence="2" type="ORF">O9K51_08508</name>
    <name evidence="3" type="ORF">O9K51_08563</name>
</gene>
<organism evidence="3 4">
    <name type="scientific">Purpureocillium lavendulum</name>
    <dbReference type="NCBI Taxonomy" id="1247861"/>
    <lineage>
        <taxon>Eukaryota</taxon>
        <taxon>Fungi</taxon>
        <taxon>Dikarya</taxon>
        <taxon>Ascomycota</taxon>
        <taxon>Pezizomycotina</taxon>
        <taxon>Sordariomycetes</taxon>
        <taxon>Hypocreomycetidae</taxon>
        <taxon>Hypocreales</taxon>
        <taxon>Ophiocordycipitaceae</taxon>
        <taxon>Purpureocillium</taxon>
    </lineage>
</organism>
<protein>
    <submittedName>
        <fullName evidence="3">Endonuclease/reverse transcriptase</fullName>
    </submittedName>
</protein>
<dbReference type="EMBL" id="JAQHRD010000007">
    <property type="protein sequence ID" value="KAJ6439101.1"/>
    <property type="molecule type" value="Genomic_DNA"/>
</dbReference>
<keyword evidence="1" id="KW-0472">Membrane</keyword>
<keyword evidence="3" id="KW-0540">Nuclease</keyword>
<dbReference type="AlphaFoldDB" id="A0AB34FI62"/>
<keyword evidence="3" id="KW-0255">Endonuclease</keyword>
<keyword evidence="1" id="KW-1133">Transmembrane helix</keyword>
<keyword evidence="4" id="KW-1185">Reference proteome</keyword>
<name>A0AB34FI62_9HYPO</name>